<name>A0A8B7TYA8_CASCN</name>
<organism evidence="2">
    <name type="scientific">Castor canadensis</name>
    <name type="common">American beaver</name>
    <dbReference type="NCBI Taxonomy" id="51338"/>
    <lineage>
        <taxon>Eukaryota</taxon>
        <taxon>Metazoa</taxon>
        <taxon>Chordata</taxon>
        <taxon>Craniata</taxon>
        <taxon>Vertebrata</taxon>
        <taxon>Euteleostomi</taxon>
        <taxon>Mammalia</taxon>
        <taxon>Eutheria</taxon>
        <taxon>Euarchontoglires</taxon>
        <taxon>Glires</taxon>
        <taxon>Rodentia</taxon>
        <taxon>Castorimorpha</taxon>
        <taxon>Castoridae</taxon>
        <taxon>Castor</taxon>
    </lineage>
</organism>
<gene>
    <name evidence="2" type="primary">CUNH3orf56</name>
</gene>
<evidence type="ECO:0000313" key="2">
    <source>
        <dbReference type="RefSeq" id="XP_020010355.1"/>
    </source>
</evidence>
<dbReference type="OrthoDB" id="9520250at2759"/>
<dbReference type="GeneID" id="109679609"/>
<evidence type="ECO:0000313" key="1">
    <source>
        <dbReference type="Proteomes" id="UP001732720"/>
    </source>
</evidence>
<sequence length="204" mass="21856">MASAYDSHSSQPLTNPTTWPLGPSCDVHSCMGFLPQAYPAPWAYTWVPWGTSLWTARPLPVPLVWSRDASGCHSCMSNQHPATLASGLAPYFRGPPAPDSSVPPTLAGDVLSCCPQEGHETPASSAPRSAVGDPSRGASYRKKCQAPLSECTFSSGPIWAPWSPSSPELHPLPPSPIQDPQSPPRSPGYPQRSPCRARRCLFEP</sequence>
<dbReference type="AlphaFoldDB" id="A0A8B7TYA8"/>
<dbReference type="Proteomes" id="UP001732720">
    <property type="component" value="Chromosome 10"/>
</dbReference>
<dbReference type="CTD" id="285311"/>
<keyword evidence="1" id="KW-1185">Reference proteome</keyword>
<accession>A0A8B7TYA8</accession>
<protein>
    <submittedName>
        <fullName evidence="2">Uncharacterized protein</fullName>
    </submittedName>
</protein>
<proteinExistence type="predicted"/>
<dbReference type="RefSeq" id="XP_020010355.1">
    <property type="nucleotide sequence ID" value="XM_020154766.1"/>
</dbReference>
<reference evidence="2" key="1">
    <citation type="submission" date="2025-08" db="UniProtKB">
        <authorList>
            <consortium name="RefSeq"/>
        </authorList>
    </citation>
    <scope>IDENTIFICATION</scope>
    <source>
        <tissue evidence="2">Leukocyte</tissue>
    </source>
</reference>
<dbReference type="KEGG" id="ccan:109679609"/>